<organism evidence="3 4">
    <name type="scientific">Polystyrenella longa</name>
    <dbReference type="NCBI Taxonomy" id="2528007"/>
    <lineage>
        <taxon>Bacteria</taxon>
        <taxon>Pseudomonadati</taxon>
        <taxon>Planctomycetota</taxon>
        <taxon>Planctomycetia</taxon>
        <taxon>Planctomycetales</taxon>
        <taxon>Planctomycetaceae</taxon>
        <taxon>Polystyrenella</taxon>
    </lineage>
</organism>
<reference evidence="3 4" key="1">
    <citation type="submission" date="2019-02" db="EMBL/GenBank/DDBJ databases">
        <title>Deep-cultivation of Planctomycetes and their phenomic and genomic characterization uncovers novel biology.</title>
        <authorList>
            <person name="Wiegand S."/>
            <person name="Jogler M."/>
            <person name="Boedeker C."/>
            <person name="Pinto D."/>
            <person name="Vollmers J."/>
            <person name="Rivas-Marin E."/>
            <person name="Kohn T."/>
            <person name="Peeters S.H."/>
            <person name="Heuer A."/>
            <person name="Rast P."/>
            <person name="Oberbeckmann S."/>
            <person name="Bunk B."/>
            <person name="Jeske O."/>
            <person name="Meyerdierks A."/>
            <person name="Storesund J.E."/>
            <person name="Kallscheuer N."/>
            <person name="Luecker S."/>
            <person name="Lage O.M."/>
            <person name="Pohl T."/>
            <person name="Merkel B.J."/>
            <person name="Hornburger P."/>
            <person name="Mueller R.-W."/>
            <person name="Bruemmer F."/>
            <person name="Labrenz M."/>
            <person name="Spormann A.M."/>
            <person name="Op den Camp H."/>
            <person name="Overmann J."/>
            <person name="Amann R."/>
            <person name="Jetten M.S.M."/>
            <person name="Mascher T."/>
            <person name="Medema M.H."/>
            <person name="Devos D.P."/>
            <person name="Kaster A.-K."/>
            <person name="Ovreas L."/>
            <person name="Rohde M."/>
            <person name="Galperin M.Y."/>
            <person name="Jogler C."/>
        </authorList>
    </citation>
    <scope>NUCLEOTIDE SEQUENCE [LARGE SCALE GENOMIC DNA]</scope>
    <source>
        <strain evidence="3 4">Pla110</strain>
    </source>
</reference>
<dbReference type="PANTHER" id="PTHR43639">
    <property type="entry name" value="OXIDOREDUCTASE, SHORT-CHAIN DEHYDROGENASE/REDUCTASE FAMILY (AFU_ORTHOLOGUE AFUA_5G02870)"/>
    <property type="match status" value="1"/>
</dbReference>
<dbReference type="EMBL" id="CP036281">
    <property type="protein sequence ID" value="QDU80793.1"/>
    <property type="molecule type" value="Genomic_DNA"/>
</dbReference>
<protein>
    <submittedName>
        <fullName evidence="3">Enoyl-[acyl-carrier-protein] reductase [NADPH] FabL</fullName>
        <ecNumber evidence="3">1.3.1.104</ecNumber>
    </submittedName>
</protein>
<dbReference type="EC" id="1.3.1.104" evidence="3"/>
<dbReference type="PRINTS" id="PR00081">
    <property type="entry name" value="GDHRDH"/>
</dbReference>
<proteinExistence type="inferred from homology"/>
<gene>
    <name evidence="3" type="primary">fabL</name>
    <name evidence="3" type="ORF">Pla110_25280</name>
</gene>
<evidence type="ECO:0000313" key="4">
    <source>
        <dbReference type="Proteomes" id="UP000317178"/>
    </source>
</evidence>
<dbReference type="Gene3D" id="3.40.50.720">
    <property type="entry name" value="NAD(P)-binding Rossmann-like Domain"/>
    <property type="match status" value="1"/>
</dbReference>
<sequence length="253" mass="27043">MIDLTGKIALVTGSSRGIGRATALKLAQAGADIIVNYATSQAAAMELAQEILSMGRQVYVIKADMGEEDDIDCMMDFIKENIGQLDILVSNAATGGFRPLLKSKRAHFHTAMDINVLSLIFLVRAAYPLLAQSQGRGKVVTISSHGSHMALPMYGLIGGSKAALESVARHLTLEVGDHVNVNVVKAGLVETDSTRKIPFSDRMFAERDTKSMMGQRVLEADDVANTILFLCSPLSDLIQGETLTVDGGSAIHV</sequence>
<dbReference type="Pfam" id="PF13561">
    <property type="entry name" value="adh_short_C2"/>
    <property type="match status" value="1"/>
</dbReference>
<name>A0A518CNJ7_9PLAN</name>
<accession>A0A518CNJ7</accession>
<dbReference type="GO" id="GO:0141148">
    <property type="term" value="F:enoyl-[acyl-carrier-protein] reductase (NADPH) activity"/>
    <property type="evidence" value="ECO:0007669"/>
    <property type="project" value="UniProtKB-EC"/>
</dbReference>
<dbReference type="OrthoDB" id="9803333at2"/>
<dbReference type="Proteomes" id="UP000317178">
    <property type="component" value="Chromosome"/>
</dbReference>
<dbReference type="InterPro" id="IPR002347">
    <property type="entry name" value="SDR_fam"/>
</dbReference>
<dbReference type="InterPro" id="IPR036291">
    <property type="entry name" value="NAD(P)-bd_dom_sf"/>
</dbReference>
<dbReference type="PANTHER" id="PTHR43639:SF1">
    <property type="entry name" value="SHORT-CHAIN DEHYDROGENASE_REDUCTASE FAMILY PROTEIN"/>
    <property type="match status" value="1"/>
</dbReference>
<dbReference type="FunFam" id="3.40.50.720:FF:000084">
    <property type="entry name" value="Short-chain dehydrogenase reductase"/>
    <property type="match status" value="1"/>
</dbReference>
<keyword evidence="2 3" id="KW-0560">Oxidoreductase</keyword>
<dbReference type="AlphaFoldDB" id="A0A518CNJ7"/>
<comment type="similarity">
    <text evidence="1">Belongs to the short-chain dehydrogenases/reductases (SDR) family.</text>
</comment>
<keyword evidence="4" id="KW-1185">Reference proteome</keyword>
<dbReference type="SUPFAM" id="SSF51735">
    <property type="entry name" value="NAD(P)-binding Rossmann-fold domains"/>
    <property type="match status" value="1"/>
</dbReference>
<evidence type="ECO:0000313" key="3">
    <source>
        <dbReference type="EMBL" id="QDU80793.1"/>
    </source>
</evidence>
<evidence type="ECO:0000256" key="1">
    <source>
        <dbReference type="ARBA" id="ARBA00006484"/>
    </source>
</evidence>
<dbReference type="KEGG" id="plon:Pla110_25280"/>
<dbReference type="RefSeq" id="WP_144996031.1">
    <property type="nucleotide sequence ID" value="NZ_CP036281.1"/>
</dbReference>
<evidence type="ECO:0000256" key="2">
    <source>
        <dbReference type="ARBA" id="ARBA00023002"/>
    </source>
</evidence>